<protein>
    <submittedName>
        <fullName evidence="2">Cadmium resistance transporter</fullName>
    </submittedName>
</protein>
<feature type="transmembrane region" description="Helical" evidence="1">
    <location>
        <begin position="139"/>
        <end position="160"/>
    </location>
</feature>
<reference evidence="3" key="1">
    <citation type="journal article" date="2019" name="Int. J. Syst. Evol. Microbiol.">
        <title>The Global Catalogue of Microorganisms (GCM) 10K type strain sequencing project: providing services to taxonomists for standard genome sequencing and annotation.</title>
        <authorList>
            <consortium name="The Broad Institute Genomics Platform"/>
            <consortium name="The Broad Institute Genome Sequencing Center for Infectious Disease"/>
            <person name="Wu L."/>
            <person name="Ma J."/>
        </authorList>
    </citation>
    <scope>NUCLEOTIDE SEQUENCE [LARGE SCALE GENOMIC DNA]</scope>
    <source>
        <strain evidence="3">CCUG 63287</strain>
    </source>
</reference>
<sequence>MISIIIQSSALYWAMSLDLLLLLVVLYGRYEKQNLAVQFGQIMGSALLLVVSLLLAFVFRFIPAEWLLGFLGFIPLALGIKLLFVGEDDDEAELEKRLEKRKNKSIFMTALFVAFSSCGADNIALYTSYFAPMKLGHTVIATLTFLVNIVVLGEISRYIVRLPHLSDKLEKYNRWLVPVIYIGIGIMILIESGTLSHLTTFI</sequence>
<feature type="transmembrane region" description="Helical" evidence="1">
    <location>
        <begin position="106"/>
        <end position="127"/>
    </location>
</feature>
<feature type="transmembrane region" description="Helical" evidence="1">
    <location>
        <begin position="68"/>
        <end position="85"/>
    </location>
</feature>
<gene>
    <name evidence="2" type="ORF">ACFO26_03595</name>
</gene>
<keyword evidence="1" id="KW-0812">Transmembrane</keyword>
<keyword evidence="1" id="KW-1133">Transmembrane helix</keyword>
<dbReference type="RefSeq" id="WP_213533622.1">
    <property type="nucleotide sequence ID" value="NZ_BOVQ01000002.1"/>
</dbReference>
<keyword evidence="3" id="KW-1185">Reference proteome</keyword>
<dbReference type="InterPro" id="IPR004676">
    <property type="entry name" value="Cd-R_transporter"/>
</dbReference>
<organism evidence="2 3">
    <name type="scientific">Lactococcus nasutitermitis</name>
    <dbReference type="NCBI Taxonomy" id="1652957"/>
    <lineage>
        <taxon>Bacteria</taxon>
        <taxon>Bacillati</taxon>
        <taxon>Bacillota</taxon>
        <taxon>Bacilli</taxon>
        <taxon>Lactobacillales</taxon>
        <taxon>Streptococcaceae</taxon>
        <taxon>Lactococcus</taxon>
    </lineage>
</organism>
<dbReference type="InterPro" id="IPR036259">
    <property type="entry name" value="MFS_trans_sf"/>
</dbReference>
<feature type="transmembrane region" description="Helical" evidence="1">
    <location>
        <begin position="42"/>
        <end position="62"/>
    </location>
</feature>
<evidence type="ECO:0000313" key="2">
    <source>
        <dbReference type="EMBL" id="MFC4651981.1"/>
    </source>
</evidence>
<proteinExistence type="predicted"/>
<evidence type="ECO:0000313" key="3">
    <source>
        <dbReference type="Proteomes" id="UP001595987"/>
    </source>
</evidence>
<name>A0ABV9JC39_9LACT</name>
<dbReference type="Pfam" id="PF03596">
    <property type="entry name" value="Cad"/>
    <property type="match status" value="1"/>
</dbReference>
<comment type="caution">
    <text evidence="2">The sequence shown here is derived from an EMBL/GenBank/DDBJ whole genome shotgun (WGS) entry which is preliminary data.</text>
</comment>
<feature type="transmembrane region" description="Helical" evidence="1">
    <location>
        <begin position="172"/>
        <end position="190"/>
    </location>
</feature>
<accession>A0ABV9JC39</accession>
<dbReference type="SUPFAM" id="SSF103473">
    <property type="entry name" value="MFS general substrate transporter"/>
    <property type="match status" value="1"/>
</dbReference>
<dbReference type="Proteomes" id="UP001595987">
    <property type="component" value="Unassembled WGS sequence"/>
</dbReference>
<feature type="transmembrane region" description="Helical" evidence="1">
    <location>
        <begin position="12"/>
        <end position="30"/>
    </location>
</feature>
<dbReference type="EMBL" id="JBHSGD010000004">
    <property type="protein sequence ID" value="MFC4651981.1"/>
    <property type="molecule type" value="Genomic_DNA"/>
</dbReference>
<evidence type="ECO:0000256" key="1">
    <source>
        <dbReference type="SAM" id="Phobius"/>
    </source>
</evidence>
<keyword evidence="1" id="KW-0472">Membrane</keyword>